<dbReference type="InterPro" id="IPR009078">
    <property type="entry name" value="Ferritin-like_SF"/>
</dbReference>
<comment type="caution">
    <text evidence="2">The sequence shown here is derived from an EMBL/GenBank/DDBJ whole genome shotgun (WGS) entry which is preliminary data.</text>
</comment>
<protein>
    <submittedName>
        <fullName evidence="2">Ferritin Dps family protein</fullName>
    </submittedName>
</protein>
<dbReference type="PROSITE" id="PS50905">
    <property type="entry name" value="FERRITIN_LIKE"/>
    <property type="match status" value="1"/>
</dbReference>
<dbReference type="OrthoDB" id="5291582at2"/>
<evidence type="ECO:0000313" key="3">
    <source>
        <dbReference type="EMBL" id="TCP08766.1"/>
    </source>
</evidence>
<dbReference type="EMBL" id="SLXF01000002">
    <property type="protein sequence ID" value="TCP08766.1"/>
    <property type="molecule type" value="Genomic_DNA"/>
</dbReference>
<dbReference type="AlphaFoldDB" id="A0A2S5T9M5"/>
<dbReference type="InterPro" id="IPR008331">
    <property type="entry name" value="Ferritin_DPS_dom"/>
</dbReference>
<evidence type="ECO:0000313" key="5">
    <source>
        <dbReference type="Proteomes" id="UP000294772"/>
    </source>
</evidence>
<dbReference type="Proteomes" id="UP000239406">
    <property type="component" value="Unassembled WGS sequence"/>
</dbReference>
<keyword evidence="4" id="KW-1185">Reference proteome</keyword>
<dbReference type="CDD" id="cd00657">
    <property type="entry name" value="Ferritin_like"/>
    <property type="match status" value="1"/>
</dbReference>
<proteinExistence type="predicted"/>
<evidence type="ECO:0000313" key="4">
    <source>
        <dbReference type="Proteomes" id="UP000239406"/>
    </source>
</evidence>
<dbReference type="Pfam" id="PF00210">
    <property type="entry name" value="Ferritin"/>
    <property type="match status" value="1"/>
</dbReference>
<dbReference type="GO" id="GO:0008199">
    <property type="term" value="F:ferric iron binding"/>
    <property type="evidence" value="ECO:0007669"/>
    <property type="project" value="InterPro"/>
</dbReference>
<name>A0A2S5T9M5_9BURK</name>
<dbReference type="Proteomes" id="UP000294772">
    <property type="component" value="Unassembled WGS sequence"/>
</dbReference>
<dbReference type="InterPro" id="IPR009040">
    <property type="entry name" value="Ferritin-like_diiron"/>
</dbReference>
<evidence type="ECO:0000259" key="1">
    <source>
        <dbReference type="PROSITE" id="PS50905"/>
    </source>
</evidence>
<dbReference type="InterPro" id="IPR012347">
    <property type="entry name" value="Ferritin-like"/>
</dbReference>
<evidence type="ECO:0000313" key="2">
    <source>
        <dbReference type="EMBL" id="PPE71659.1"/>
    </source>
</evidence>
<gene>
    <name evidence="2" type="ORF">C1702_01300</name>
    <name evidence="3" type="ORF">EV676_102274</name>
</gene>
<dbReference type="EMBL" id="PSNY01000001">
    <property type="protein sequence ID" value="PPE71659.1"/>
    <property type="molecule type" value="Genomic_DNA"/>
</dbReference>
<dbReference type="Gene3D" id="1.20.1260.10">
    <property type="match status" value="1"/>
</dbReference>
<sequence>MQNATHMGMNRTGAKMSPIDVSRMEEAAMNAPETEPDGSSITMMRSEAIAEADRVGSVPIPGTVRGVVSTGVSKLKGEKPEVLLDKLGERLAFERTGTRLYEALIAKCEMTPDTGLVPPLAELQRIHDEEAQHFHMLAEVLEGMGADPTAQTPCADVSAVMSQGIMQVVTDPRTTIPQSLNAILVAELADNASWEMLVQLAEETGHDEMAERFRAALAEEEQHLASVRQWLTAAVSNEAL</sequence>
<accession>A0A2S5T9M5</accession>
<reference evidence="2 4" key="1">
    <citation type="submission" date="2018-02" db="EMBL/GenBank/DDBJ databases">
        <title>Reclassifiation of [Polyangium] brachysporum DSM 7029 as Guopingzhaonella breviflexa gen. nov., sp. nov., a member of the family Comamonadaceae.</title>
        <authorList>
            <person name="Tang B."/>
        </authorList>
    </citation>
    <scope>NUCLEOTIDE SEQUENCE [LARGE SCALE GENOMIC DNA]</scope>
    <source>
        <strain evidence="2 4">DSM 15344</strain>
    </source>
</reference>
<organism evidence="2 4">
    <name type="scientific">Caldimonas thermodepolymerans</name>
    <dbReference type="NCBI Taxonomy" id="215580"/>
    <lineage>
        <taxon>Bacteria</taxon>
        <taxon>Pseudomonadati</taxon>
        <taxon>Pseudomonadota</taxon>
        <taxon>Betaproteobacteria</taxon>
        <taxon>Burkholderiales</taxon>
        <taxon>Sphaerotilaceae</taxon>
        <taxon>Caldimonas</taxon>
    </lineage>
</organism>
<feature type="domain" description="Ferritin-like diiron" evidence="1">
    <location>
        <begin position="170"/>
        <end position="240"/>
    </location>
</feature>
<reference evidence="3 5" key="2">
    <citation type="submission" date="2019-03" db="EMBL/GenBank/DDBJ databases">
        <title>Genomic Encyclopedia of Type Strains, Phase IV (KMG-IV): sequencing the most valuable type-strain genomes for metagenomic binning, comparative biology and taxonomic classification.</title>
        <authorList>
            <person name="Goeker M."/>
        </authorList>
    </citation>
    <scope>NUCLEOTIDE SEQUENCE [LARGE SCALE GENOMIC DNA]</scope>
    <source>
        <strain evidence="3 5">DSM 15264</strain>
    </source>
</reference>
<dbReference type="SUPFAM" id="SSF47240">
    <property type="entry name" value="Ferritin-like"/>
    <property type="match status" value="1"/>
</dbReference>
<dbReference type="RefSeq" id="WP_104355851.1">
    <property type="nucleotide sequence ID" value="NZ_CP064338.1"/>
</dbReference>